<dbReference type="InterPro" id="IPR050077">
    <property type="entry name" value="LexA_repressor"/>
</dbReference>
<dbReference type="InterPro" id="IPR015927">
    <property type="entry name" value="Peptidase_S24_S26A/B/C"/>
</dbReference>
<reference evidence="3" key="1">
    <citation type="submission" date="2016-10" db="EMBL/GenBank/DDBJ databases">
        <authorList>
            <person name="Varghese N."/>
            <person name="Submissions S."/>
        </authorList>
    </citation>
    <scope>NUCLEOTIDE SEQUENCE [LARGE SCALE GENOMIC DNA]</scope>
    <source>
        <strain evidence="3">JCM 21621</strain>
    </source>
</reference>
<dbReference type="InterPro" id="IPR039418">
    <property type="entry name" value="LexA-like"/>
</dbReference>
<proteinExistence type="predicted"/>
<evidence type="ECO:0000259" key="1">
    <source>
        <dbReference type="Pfam" id="PF00717"/>
    </source>
</evidence>
<dbReference type="Pfam" id="PF00717">
    <property type="entry name" value="Peptidase_S24"/>
    <property type="match status" value="1"/>
</dbReference>
<dbReference type="CDD" id="cd06529">
    <property type="entry name" value="S24_LexA-like"/>
    <property type="match status" value="1"/>
</dbReference>
<protein>
    <submittedName>
        <fullName evidence="2">DNA polymerase V</fullName>
    </submittedName>
</protein>
<dbReference type="EMBL" id="FNIJ01000014">
    <property type="protein sequence ID" value="SDO70194.1"/>
    <property type="molecule type" value="Genomic_DNA"/>
</dbReference>
<dbReference type="Gene3D" id="2.10.109.10">
    <property type="entry name" value="Umud Fragment, subunit A"/>
    <property type="match status" value="1"/>
</dbReference>
<gene>
    <name evidence="2" type="ORF">SAMN05216193_114148</name>
</gene>
<name>A0A1H0LPU5_9PSED</name>
<dbReference type="STRING" id="198616.SAMN05216193_114148"/>
<dbReference type="PANTHER" id="PTHR33516:SF2">
    <property type="entry name" value="LEXA REPRESSOR-RELATED"/>
    <property type="match status" value="1"/>
</dbReference>
<accession>A0A1H0LPU5</accession>
<organism evidence="2 3">
    <name type="scientific">Pseudomonas jinjuensis</name>
    <dbReference type="NCBI Taxonomy" id="198616"/>
    <lineage>
        <taxon>Bacteria</taxon>
        <taxon>Pseudomonadati</taxon>
        <taxon>Pseudomonadota</taxon>
        <taxon>Gammaproteobacteria</taxon>
        <taxon>Pseudomonadales</taxon>
        <taxon>Pseudomonadaceae</taxon>
        <taxon>Pseudomonas</taxon>
    </lineage>
</organism>
<dbReference type="PANTHER" id="PTHR33516">
    <property type="entry name" value="LEXA REPRESSOR"/>
    <property type="match status" value="1"/>
</dbReference>
<dbReference type="SUPFAM" id="SSF51306">
    <property type="entry name" value="LexA/Signal peptidase"/>
    <property type="match status" value="1"/>
</dbReference>
<sequence length="141" mass="14891">MTATSCFMPGSGAAVLSRHAHSLMAAPDQPRPQDGVSLDALLELHNSHTCIVRAHGDGMTGAGIHDDDLLVVDRSALACAGEVVVAAVNGEPMVRRLGILDGAFALLAANDRYPPIRIAEGDNLSIWGVVRWNLHRHLAGE</sequence>
<feature type="domain" description="Peptidase S24/S26A/S26B/S26C" evidence="1">
    <location>
        <begin position="34"/>
        <end position="130"/>
    </location>
</feature>
<dbReference type="InterPro" id="IPR036286">
    <property type="entry name" value="LexA/Signal_pep-like_sf"/>
</dbReference>
<dbReference type="Proteomes" id="UP000242957">
    <property type="component" value="Unassembled WGS sequence"/>
</dbReference>
<evidence type="ECO:0000313" key="2">
    <source>
        <dbReference type="EMBL" id="SDO70194.1"/>
    </source>
</evidence>
<dbReference type="AlphaFoldDB" id="A0A1H0LPU5"/>
<evidence type="ECO:0000313" key="3">
    <source>
        <dbReference type="Proteomes" id="UP000242957"/>
    </source>
</evidence>
<dbReference type="RefSeq" id="WP_169720260.1">
    <property type="nucleotide sequence ID" value="NZ_FNIJ01000014.1"/>
</dbReference>
<keyword evidence="3" id="KW-1185">Reference proteome</keyword>